<comment type="similarity">
    <text evidence="2 8">Belongs to the major facilitator superfamily. Bcr/CmlA family.</text>
</comment>
<evidence type="ECO:0000256" key="2">
    <source>
        <dbReference type="ARBA" id="ARBA00006236"/>
    </source>
</evidence>
<comment type="caution">
    <text evidence="10">The sequence shown here is derived from an EMBL/GenBank/DDBJ whole genome shotgun (WGS) entry which is preliminary data.</text>
</comment>
<keyword evidence="6 8" id="KW-1133">Transmembrane helix</keyword>
<evidence type="ECO:0000313" key="10">
    <source>
        <dbReference type="EMBL" id="KJZ07710.1"/>
    </source>
</evidence>
<dbReference type="Pfam" id="PF07690">
    <property type="entry name" value="MFS_1"/>
    <property type="match status" value="1"/>
</dbReference>
<feature type="transmembrane region" description="Helical" evidence="8">
    <location>
        <begin position="163"/>
        <end position="183"/>
    </location>
</feature>
<keyword evidence="7 8" id="KW-0472">Membrane</keyword>
<keyword evidence="5 8" id="KW-0812">Transmembrane</keyword>
<feature type="transmembrane region" description="Helical" evidence="8">
    <location>
        <begin position="248"/>
        <end position="270"/>
    </location>
</feature>
<dbReference type="GO" id="GO:1990961">
    <property type="term" value="P:xenobiotic detoxification by transmembrane export across the plasma membrane"/>
    <property type="evidence" value="ECO:0007669"/>
    <property type="project" value="InterPro"/>
</dbReference>
<dbReference type="InterPro" id="IPR011701">
    <property type="entry name" value="MFS"/>
</dbReference>
<dbReference type="InterPro" id="IPR005829">
    <property type="entry name" value="Sugar_transporter_CS"/>
</dbReference>
<feature type="transmembrane region" description="Helical" evidence="8">
    <location>
        <begin position="366"/>
        <end position="382"/>
    </location>
</feature>
<comment type="subcellular location">
    <subcellularLocation>
        <location evidence="8">Cell inner membrane</location>
        <topology evidence="8">Multi-pass membrane protein</topology>
    </subcellularLocation>
    <subcellularLocation>
        <location evidence="1">Cell membrane</location>
        <topology evidence="1">Multi-pass membrane protein</topology>
    </subcellularLocation>
</comment>
<feature type="transmembrane region" description="Helical" evidence="8">
    <location>
        <begin position="99"/>
        <end position="121"/>
    </location>
</feature>
<dbReference type="InterPro" id="IPR050189">
    <property type="entry name" value="MFS_Efflux_Transporters"/>
</dbReference>
<sequence>MQQKTSKLLIFILALLVVFCPLGIDLYLPAFVNMQQDLAVSEAQIQQTVGIYMLAVGLGQLLAGPLADKYGRRPVALSGILLFGSGALLATLLDEWHWIMVARVLQGLGACATFVSAFAIVRDSFGHKGSGQMITYLNGIVCFIPALAPILGAWLTLEFGWRSNFTFLSGFAAIGLILVLALYRETKPESTVYSGHLLDLRRFRPMLSSPQFMFNACITMVGMAAMLVFVVGAPGWLMTQLGRPVEEFTMWFTINAAISIAASFIAPHFIKRNSQQALRFGLSLFTLGGVLLLLAPHSHPLAYLLPMYLASVGFAFTLGAAAGNALAPFANQAGTASALIGVMQMSGAGLLAMLSQPLALPAPQQLAVHLLLGLPFLCLLFSRCKDNLHSPA</sequence>
<name>A0A0F4QKA8_9GAMM</name>
<keyword evidence="8" id="KW-0997">Cell inner membrane</keyword>
<dbReference type="PANTHER" id="PTHR43124">
    <property type="entry name" value="PURINE EFFLUX PUMP PBUE"/>
    <property type="match status" value="1"/>
</dbReference>
<dbReference type="GO" id="GO:0005886">
    <property type="term" value="C:plasma membrane"/>
    <property type="evidence" value="ECO:0007669"/>
    <property type="project" value="UniProtKB-SubCell"/>
</dbReference>
<feature type="transmembrane region" description="Helical" evidence="8">
    <location>
        <begin position="333"/>
        <end position="354"/>
    </location>
</feature>
<keyword evidence="3 8" id="KW-0813">Transport</keyword>
<keyword evidence="11" id="KW-1185">Reference proteome</keyword>
<dbReference type="SUPFAM" id="SSF103473">
    <property type="entry name" value="MFS general substrate transporter"/>
    <property type="match status" value="1"/>
</dbReference>
<feature type="transmembrane region" description="Helical" evidence="8">
    <location>
        <begin position="277"/>
        <end position="295"/>
    </location>
</feature>
<dbReference type="PROSITE" id="PS00216">
    <property type="entry name" value="SUGAR_TRANSPORT_1"/>
    <property type="match status" value="1"/>
</dbReference>
<dbReference type="PATRIC" id="fig|43658.5.peg.3065"/>
<evidence type="ECO:0000256" key="6">
    <source>
        <dbReference type="ARBA" id="ARBA00022989"/>
    </source>
</evidence>
<protein>
    <recommendedName>
        <fullName evidence="8">Bcr/CflA family efflux transporter</fullName>
    </recommendedName>
</protein>
<dbReference type="EMBL" id="JXYA01000032">
    <property type="protein sequence ID" value="KJZ07710.1"/>
    <property type="molecule type" value="Genomic_DNA"/>
</dbReference>
<evidence type="ECO:0000259" key="9">
    <source>
        <dbReference type="PROSITE" id="PS50850"/>
    </source>
</evidence>
<dbReference type="PANTHER" id="PTHR43124:SF3">
    <property type="entry name" value="CHLORAMPHENICOL EFFLUX PUMP RV0191"/>
    <property type="match status" value="1"/>
</dbReference>
<dbReference type="OrthoDB" id="9814303at2"/>
<dbReference type="AlphaFoldDB" id="A0A0F4QKA8"/>
<feature type="transmembrane region" description="Helical" evidence="8">
    <location>
        <begin position="75"/>
        <end position="93"/>
    </location>
</feature>
<dbReference type="PROSITE" id="PS50850">
    <property type="entry name" value="MFS"/>
    <property type="match status" value="1"/>
</dbReference>
<feature type="transmembrane region" description="Helical" evidence="8">
    <location>
        <begin position="301"/>
        <end position="321"/>
    </location>
</feature>
<feature type="transmembrane region" description="Helical" evidence="8">
    <location>
        <begin position="133"/>
        <end position="157"/>
    </location>
</feature>
<evidence type="ECO:0000256" key="8">
    <source>
        <dbReference type="RuleBase" id="RU365088"/>
    </source>
</evidence>
<evidence type="ECO:0000256" key="4">
    <source>
        <dbReference type="ARBA" id="ARBA00022475"/>
    </source>
</evidence>
<evidence type="ECO:0000313" key="11">
    <source>
        <dbReference type="Proteomes" id="UP000033452"/>
    </source>
</evidence>
<dbReference type="NCBIfam" id="TIGR00710">
    <property type="entry name" value="efflux_Bcr_CflA"/>
    <property type="match status" value="1"/>
</dbReference>
<dbReference type="RefSeq" id="WP_046005702.1">
    <property type="nucleotide sequence ID" value="NZ_JXYA01000032.1"/>
</dbReference>
<accession>A0A0F4QKA8</accession>
<dbReference type="InterPro" id="IPR004812">
    <property type="entry name" value="Efflux_drug-R_Bcr/CmlA"/>
</dbReference>
<feature type="transmembrane region" description="Helical" evidence="8">
    <location>
        <begin position="7"/>
        <end position="24"/>
    </location>
</feature>
<dbReference type="InterPro" id="IPR036259">
    <property type="entry name" value="MFS_trans_sf"/>
</dbReference>
<dbReference type="Proteomes" id="UP000033452">
    <property type="component" value="Unassembled WGS sequence"/>
</dbReference>
<evidence type="ECO:0000256" key="5">
    <source>
        <dbReference type="ARBA" id="ARBA00022692"/>
    </source>
</evidence>
<evidence type="ECO:0000256" key="1">
    <source>
        <dbReference type="ARBA" id="ARBA00004651"/>
    </source>
</evidence>
<feature type="transmembrane region" description="Helical" evidence="8">
    <location>
        <begin position="212"/>
        <end position="236"/>
    </location>
</feature>
<keyword evidence="4" id="KW-1003">Cell membrane</keyword>
<evidence type="ECO:0000256" key="7">
    <source>
        <dbReference type="ARBA" id="ARBA00023136"/>
    </source>
</evidence>
<organism evidence="10 11">
    <name type="scientific">Pseudoalteromonas rubra</name>
    <dbReference type="NCBI Taxonomy" id="43658"/>
    <lineage>
        <taxon>Bacteria</taxon>
        <taxon>Pseudomonadati</taxon>
        <taxon>Pseudomonadota</taxon>
        <taxon>Gammaproteobacteria</taxon>
        <taxon>Alteromonadales</taxon>
        <taxon>Pseudoalteromonadaceae</taxon>
        <taxon>Pseudoalteromonas</taxon>
    </lineage>
</organism>
<dbReference type="GO" id="GO:0042910">
    <property type="term" value="F:xenobiotic transmembrane transporter activity"/>
    <property type="evidence" value="ECO:0007669"/>
    <property type="project" value="InterPro"/>
</dbReference>
<feature type="transmembrane region" description="Helical" evidence="8">
    <location>
        <begin position="44"/>
        <end position="63"/>
    </location>
</feature>
<feature type="domain" description="Major facilitator superfamily (MFS) profile" evidence="9">
    <location>
        <begin position="9"/>
        <end position="385"/>
    </location>
</feature>
<proteinExistence type="inferred from homology"/>
<evidence type="ECO:0000256" key="3">
    <source>
        <dbReference type="ARBA" id="ARBA00022448"/>
    </source>
</evidence>
<dbReference type="CDD" id="cd17320">
    <property type="entry name" value="MFS_MdfA_MDR_like"/>
    <property type="match status" value="1"/>
</dbReference>
<reference evidence="10 11" key="1">
    <citation type="journal article" date="2015" name="BMC Genomics">
        <title>Genome mining reveals unlocked bioactive potential of marine Gram-negative bacteria.</title>
        <authorList>
            <person name="Machado H."/>
            <person name="Sonnenschein E.C."/>
            <person name="Melchiorsen J."/>
            <person name="Gram L."/>
        </authorList>
    </citation>
    <scope>NUCLEOTIDE SEQUENCE [LARGE SCALE GENOMIC DNA]</scope>
    <source>
        <strain evidence="10 11">S2471</strain>
    </source>
</reference>
<dbReference type="Gene3D" id="1.20.1720.10">
    <property type="entry name" value="Multidrug resistance protein D"/>
    <property type="match status" value="1"/>
</dbReference>
<gene>
    <name evidence="10" type="ORF">TW77_14485</name>
</gene>
<dbReference type="InterPro" id="IPR020846">
    <property type="entry name" value="MFS_dom"/>
</dbReference>